<dbReference type="GO" id="GO:0048367">
    <property type="term" value="P:shoot system development"/>
    <property type="evidence" value="ECO:0007669"/>
    <property type="project" value="InterPro"/>
</dbReference>
<accession>A0A164XRP0</accession>
<name>A0A164XRP0_DAUCS</name>
<dbReference type="OrthoDB" id="1678530at2759"/>
<dbReference type="KEGG" id="dcr:108222475"/>
<dbReference type="PANTHER" id="PTHR33070">
    <property type="entry name" value="OS06G0725500 PROTEIN"/>
    <property type="match status" value="1"/>
</dbReference>
<dbReference type="Pfam" id="PF03087">
    <property type="entry name" value="BPS1"/>
    <property type="match status" value="1"/>
</dbReference>
<reference evidence="1" key="1">
    <citation type="journal article" date="2016" name="Nat. Genet.">
        <title>A high-quality carrot genome assembly provides new insights into carotenoid accumulation and asterid genome evolution.</title>
        <authorList>
            <person name="Iorizzo M."/>
            <person name="Ellison S."/>
            <person name="Senalik D."/>
            <person name="Zeng P."/>
            <person name="Satapoomin P."/>
            <person name="Huang J."/>
            <person name="Bowman M."/>
            <person name="Iovene M."/>
            <person name="Sanseverino W."/>
            <person name="Cavagnaro P."/>
            <person name="Yildiz M."/>
            <person name="Macko-Podgorni A."/>
            <person name="Moranska E."/>
            <person name="Grzebelus E."/>
            <person name="Grzebelus D."/>
            <person name="Ashrafi H."/>
            <person name="Zheng Z."/>
            <person name="Cheng S."/>
            <person name="Spooner D."/>
            <person name="Van Deynze A."/>
            <person name="Simon P."/>
        </authorList>
    </citation>
    <scope>NUCLEOTIDE SEQUENCE</scope>
    <source>
        <tissue evidence="1">Leaf</tissue>
    </source>
</reference>
<reference evidence="1" key="2">
    <citation type="submission" date="2022-03" db="EMBL/GenBank/DDBJ databases">
        <title>Draft title - Genomic analysis of global carrot germplasm unveils the trajectory of domestication and the origin of high carotenoid orange carrot.</title>
        <authorList>
            <person name="Iorizzo M."/>
            <person name="Ellison S."/>
            <person name="Senalik D."/>
            <person name="Macko-Podgorni A."/>
            <person name="Grzebelus D."/>
            <person name="Bostan H."/>
            <person name="Rolling W."/>
            <person name="Curaba J."/>
            <person name="Simon P."/>
        </authorList>
    </citation>
    <scope>NUCLEOTIDE SEQUENCE</scope>
    <source>
        <tissue evidence="1">Leaf</tissue>
    </source>
</reference>
<dbReference type="EMBL" id="CP093347">
    <property type="protein sequence ID" value="WOG99802.1"/>
    <property type="molecule type" value="Genomic_DNA"/>
</dbReference>
<dbReference type="GO" id="GO:0048364">
    <property type="term" value="P:root development"/>
    <property type="evidence" value="ECO:0007669"/>
    <property type="project" value="InterPro"/>
</dbReference>
<dbReference type="Proteomes" id="UP000077755">
    <property type="component" value="Chromosome 5"/>
</dbReference>
<proteinExistence type="predicted"/>
<dbReference type="PANTHER" id="PTHR33070:SF7">
    <property type="entry name" value="RX N-TERMINAL DOMAIN-CONTAINING PROTEIN"/>
    <property type="match status" value="1"/>
</dbReference>
<keyword evidence="2" id="KW-1185">Reference proteome</keyword>
<dbReference type="OMA" id="FTVSFHC"/>
<gene>
    <name evidence="1" type="ORF">DCAR_0519158</name>
</gene>
<dbReference type="Gramene" id="KZM93511">
    <property type="protein sequence ID" value="KZM93511"/>
    <property type="gene ID" value="DCAR_016756"/>
</dbReference>
<evidence type="ECO:0000313" key="1">
    <source>
        <dbReference type="EMBL" id="WOG99802.1"/>
    </source>
</evidence>
<evidence type="ECO:0000313" key="2">
    <source>
        <dbReference type="Proteomes" id="UP000077755"/>
    </source>
</evidence>
<dbReference type="AlphaFoldDB" id="A0A164XRP0"/>
<protein>
    <submittedName>
        <fullName evidence="1">Uncharacterized protein</fullName>
    </submittedName>
</protein>
<sequence>MSHLDFEALKELHNTANNLLHSPVIKQALVSRQQEKHVDEVSEASLCMLDACGNTKDVLLLVKEHLQELQSTFRRISIGETAATENKLSGFYTHRKKLRKELLSCLRTLKGMKNSYVMNSDLGQGDHNLGMVVNVLREVRATNISIVESLMSLMSMPSPVCKSSRGSIRSKFMRVNSLSLWKNCDMKTFQTGNRLLEAVEGAIEDLEVELDCIFRRLIRTRVSLLNIFST</sequence>
<dbReference type="InterPro" id="IPR004320">
    <property type="entry name" value="BPS1_pln"/>
</dbReference>
<organism evidence="1 2">
    <name type="scientific">Daucus carota subsp. sativus</name>
    <name type="common">Carrot</name>
    <dbReference type="NCBI Taxonomy" id="79200"/>
    <lineage>
        <taxon>Eukaryota</taxon>
        <taxon>Viridiplantae</taxon>
        <taxon>Streptophyta</taxon>
        <taxon>Embryophyta</taxon>
        <taxon>Tracheophyta</taxon>
        <taxon>Spermatophyta</taxon>
        <taxon>Magnoliopsida</taxon>
        <taxon>eudicotyledons</taxon>
        <taxon>Gunneridae</taxon>
        <taxon>Pentapetalae</taxon>
        <taxon>asterids</taxon>
        <taxon>campanulids</taxon>
        <taxon>Apiales</taxon>
        <taxon>Apiaceae</taxon>
        <taxon>Apioideae</taxon>
        <taxon>Scandiceae</taxon>
        <taxon>Daucinae</taxon>
        <taxon>Daucus</taxon>
        <taxon>Daucus sect. Daucus</taxon>
    </lineage>
</organism>